<organism evidence="5 6">
    <name type="scientific">Brevibacterium marinum</name>
    <dbReference type="NCBI Taxonomy" id="418643"/>
    <lineage>
        <taxon>Bacteria</taxon>
        <taxon>Bacillati</taxon>
        <taxon>Actinomycetota</taxon>
        <taxon>Actinomycetes</taxon>
        <taxon>Micrococcales</taxon>
        <taxon>Brevibacteriaceae</taxon>
        <taxon>Brevibacterium</taxon>
    </lineage>
</organism>
<protein>
    <submittedName>
        <fullName evidence="5">AraC-like DNA-binding protein</fullName>
    </submittedName>
</protein>
<dbReference type="InterPro" id="IPR009057">
    <property type="entry name" value="Homeodomain-like_sf"/>
</dbReference>
<keyword evidence="2 5" id="KW-0238">DNA-binding</keyword>
<dbReference type="EMBL" id="JAATJN010000001">
    <property type="protein sequence ID" value="NJC58113.1"/>
    <property type="molecule type" value="Genomic_DNA"/>
</dbReference>
<evidence type="ECO:0000256" key="3">
    <source>
        <dbReference type="ARBA" id="ARBA00023163"/>
    </source>
</evidence>
<keyword evidence="3" id="KW-0804">Transcription</keyword>
<evidence type="ECO:0000256" key="1">
    <source>
        <dbReference type="ARBA" id="ARBA00023015"/>
    </source>
</evidence>
<keyword evidence="1" id="KW-0805">Transcription regulation</keyword>
<dbReference type="SUPFAM" id="SSF46689">
    <property type="entry name" value="Homeodomain-like"/>
    <property type="match status" value="1"/>
</dbReference>
<dbReference type="Proteomes" id="UP000576792">
    <property type="component" value="Unassembled WGS sequence"/>
</dbReference>
<reference evidence="5 6" key="1">
    <citation type="submission" date="2020-03" db="EMBL/GenBank/DDBJ databases">
        <title>Sequencing the genomes of 1000 actinobacteria strains.</title>
        <authorList>
            <person name="Klenk H.-P."/>
        </authorList>
    </citation>
    <scope>NUCLEOTIDE SEQUENCE [LARGE SCALE GENOMIC DNA]</scope>
    <source>
        <strain evidence="5 6">DSM 18964</strain>
    </source>
</reference>
<dbReference type="RefSeq" id="WP_167951715.1">
    <property type="nucleotide sequence ID" value="NZ_BAAAPQ010000041.1"/>
</dbReference>
<comment type="caution">
    <text evidence="5">The sequence shown here is derived from an EMBL/GenBank/DDBJ whole genome shotgun (WGS) entry which is preliminary data.</text>
</comment>
<dbReference type="PROSITE" id="PS01124">
    <property type="entry name" value="HTH_ARAC_FAMILY_2"/>
    <property type="match status" value="1"/>
</dbReference>
<dbReference type="GO" id="GO:0043565">
    <property type="term" value="F:sequence-specific DNA binding"/>
    <property type="evidence" value="ECO:0007669"/>
    <property type="project" value="InterPro"/>
</dbReference>
<evidence type="ECO:0000256" key="2">
    <source>
        <dbReference type="ARBA" id="ARBA00023125"/>
    </source>
</evidence>
<keyword evidence="6" id="KW-1185">Reference proteome</keyword>
<dbReference type="InterPro" id="IPR018060">
    <property type="entry name" value="HTH_AraC"/>
</dbReference>
<dbReference type="Gene3D" id="1.10.10.60">
    <property type="entry name" value="Homeodomain-like"/>
    <property type="match status" value="1"/>
</dbReference>
<evidence type="ECO:0000259" key="4">
    <source>
        <dbReference type="PROSITE" id="PS01124"/>
    </source>
</evidence>
<sequence length="298" mass="33646">MDDVVDRKKPPSGEVPPDHFYGRVLKPAQMLEHARYSVPAAVAEELRPWVKRLWSVTWDLSEGERYQTATVSEPGINLTVEFGDIHRANTSGAGTWLTGPVTTRRFDVGLYGRGGVIGVNFRLGGTLAFANESPASIRDTTVPAADWFPVIEAQLGLEEHLVLDQVRDSDLRFAAETLQTWLLSRHPTMTEGYARFTRMLDLLDDPSVISLGELSARCDMSERSLQRMFQRHCGVGVKRILTRARVRDAVAAIDHGWDRSSAELAVMFGWFDQSHFTTDFHRVTGYTPREYLRARELR</sequence>
<gene>
    <name evidence="5" type="ORF">BKA07_003148</name>
</gene>
<feature type="domain" description="HTH araC/xylS-type" evidence="4">
    <location>
        <begin position="194"/>
        <end position="294"/>
    </location>
</feature>
<dbReference type="Pfam" id="PF20240">
    <property type="entry name" value="DUF6597"/>
    <property type="match status" value="1"/>
</dbReference>
<name>A0A846S520_9MICO</name>
<evidence type="ECO:0000313" key="6">
    <source>
        <dbReference type="Proteomes" id="UP000576792"/>
    </source>
</evidence>
<accession>A0A846S520</accession>
<dbReference type="InterPro" id="IPR046532">
    <property type="entry name" value="DUF6597"/>
</dbReference>
<dbReference type="GO" id="GO:0003700">
    <property type="term" value="F:DNA-binding transcription factor activity"/>
    <property type="evidence" value="ECO:0007669"/>
    <property type="project" value="InterPro"/>
</dbReference>
<dbReference type="SMART" id="SM00342">
    <property type="entry name" value="HTH_ARAC"/>
    <property type="match status" value="1"/>
</dbReference>
<proteinExistence type="predicted"/>
<dbReference type="InterPro" id="IPR050204">
    <property type="entry name" value="AraC_XylS_family_regulators"/>
</dbReference>
<dbReference type="AlphaFoldDB" id="A0A846S520"/>
<dbReference type="Pfam" id="PF12833">
    <property type="entry name" value="HTH_18"/>
    <property type="match status" value="1"/>
</dbReference>
<evidence type="ECO:0000313" key="5">
    <source>
        <dbReference type="EMBL" id="NJC58113.1"/>
    </source>
</evidence>
<dbReference type="PANTHER" id="PTHR46796">
    <property type="entry name" value="HTH-TYPE TRANSCRIPTIONAL ACTIVATOR RHAS-RELATED"/>
    <property type="match status" value="1"/>
</dbReference>